<accession>A0AAN9RY17</accession>
<reference evidence="1 2" key="1">
    <citation type="submission" date="2024-01" db="EMBL/GenBank/DDBJ databases">
        <title>The genomes of 5 underutilized Papilionoideae crops provide insights into root nodulation and disease resistanc.</title>
        <authorList>
            <person name="Jiang F."/>
        </authorList>
    </citation>
    <scope>NUCLEOTIDE SEQUENCE [LARGE SCALE GENOMIC DNA]</scope>
    <source>
        <strain evidence="1">DUOXIRENSHENG_FW03</strain>
        <tissue evidence="1">Leaves</tissue>
    </source>
</reference>
<evidence type="ECO:0000313" key="2">
    <source>
        <dbReference type="Proteomes" id="UP001386955"/>
    </source>
</evidence>
<gene>
    <name evidence="1" type="ORF">VNO78_31217</name>
</gene>
<dbReference type="EMBL" id="JAYMYS010000008">
    <property type="protein sequence ID" value="KAK7385495.1"/>
    <property type="molecule type" value="Genomic_DNA"/>
</dbReference>
<comment type="caution">
    <text evidence="1">The sequence shown here is derived from an EMBL/GenBank/DDBJ whole genome shotgun (WGS) entry which is preliminary data.</text>
</comment>
<sequence>MAKSCKGLAVEVVKCLGESDSVKVENRSYRECVGEKSPCIPTSVLDSWKHISIAREAREVFTFDHGQGTLLKSSLKLVIFMILYPRVDMRARIR</sequence>
<dbReference type="InterPro" id="IPR018793">
    <property type="entry name" value="Cyt_c_oxidase_assmbl_Pet191"/>
</dbReference>
<protein>
    <submittedName>
        <fullName evidence="1">Uncharacterized protein</fullName>
    </submittedName>
</protein>
<dbReference type="Proteomes" id="UP001386955">
    <property type="component" value="Unassembled WGS sequence"/>
</dbReference>
<dbReference type="AlphaFoldDB" id="A0AAN9RY17"/>
<evidence type="ECO:0000313" key="1">
    <source>
        <dbReference type="EMBL" id="KAK7385495.1"/>
    </source>
</evidence>
<dbReference type="Pfam" id="PF10203">
    <property type="entry name" value="Pet191_N"/>
    <property type="match status" value="1"/>
</dbReference>
<organism evidence="1 2">
    <name type="scientific">Psophocarpus tetragonolobus</name>
    <name type="common">Winged bean</name>
    <name type="synonym">Dolichos tetragonolobus</name>
    <dbReference type="NCBI Taxonomy" id="3891"/>
    <lineage>
        <taxon>Eukaryota</taxon>
        <taxon>Viridiplantae</taxon>
        <taxon>Streptophyta</taxon>
        <taxon>Embryophyta</taxon>
        <taxon>Tracheophyta</taxon>
        <taxon>Spermatophyta</taxon>
        <taxon>Magnoliopsida</taxon>
        <taxon>eudicotyledons</taxon>
        <taxon>Gunneridae</taxon>
        <taxon>Pentapetalae</taxon>
        <taxon>rosids</taxon>
        <taxon>fabids</taxon>
        <taxon>Fabales</taxon>
        <taxon>Fabaceae</taxon>
        <taxon>Papilionoideae</taxon>
        <taxon>50 kb inversion clade</taxon>
        <taxon>NPAAA clade</taxon>
        <taxon>indigoferoid/millettioid clade</taxon>
        <taxon>Phaseoleae</taxon>
        <taxon>Psophocarpus</taxon>
    </lineage>
</organism>
<proteinExistence type="predicted"/>
<name>A0AAN9RY17_PSOTE</name>
<keyword evidence="2" id="KW-1185">Reference proteome</keyword>